<name>A3U6R6_CROAH</name>
<gene>
    <name evidence="2" type="ordered locus">CA2559_04220</name>
</gene>
<dbReference type="EMBL" id="CP002046">
    <property type="protein sequence ID" value="EAP87933.1"/>
    <property type="molecule type" value="Genomic_DNA"/>
</dbReference>
<reference evidence="2 3" key="1">
    <citation type="journal article" date="2010" name="J. Bacteriol.">
        <title>The complete genome sequence of Croceibacter atlanticus HTCC2559T.</title>
        <authorList>
            <person name="Oh H.M."/>
            <person name="Kang I."/>
            <person name="Ferriera S."/>
            <person name="Giovannoni S.J."/>
            <person name="Cho J.C."/>
        </authorList>
    </citation>
    <scope>NUCLEOTIDE SEQUENCE [LARGE SCALE GENOMIC DNA]</scope>
    <source>
        <strain evidence="3">ATCC BAA-628 / HTCC2559 / KCTC 12090</strain>
    </source>
</reference>
<keyword evidence="3" id="KW-1185">Reference proteome</keyword>
<dbReference type="Gene3D" id="2.40.160.60">
    <property type="entry name" value="Outer membrane protein transport protein (OMPP1/FadL/TodX)"/>
    <property type="match status" value="1"/>
</dbReference>
<dbReference type="OrthoDB" id="1491239at2"/>
<dbReference type="STRING" id="216432.CA2559_04220"/>
<protein>
    <submittedName>
        <fullName evidence="2">Putative outer membrane protein</fullName>
    </submittedName>
</protein>
<organism evidence="2 3">
    <name type="scientific">Croceibacter atlanticus (strain ATCC BAA-628 / JCM 21780 / CIP 108009 / IAM 15332 / KCTC 12090 / HTCC2559)</name>
    <dbReference type="NCBI Taxonomy" id="216432"/>
    <lineage>
        <taxon>Bacteria</taxon>
        <taxon>Pseudomonadati</taxon>
        <taxon>Bacteroidota</taxon>
        <taxon>Flavobacteriia</taxon>
        <taxon>Flavobacteriales</taxon>
        <taxon>Flavobacteriaceae</taxon>
        <taxon>Croceibacter</taxon>
    </lineage>
</organism>
<evidence type="ECO:0000313" key="3">
    <source>
        <dbReference type="Proteomes" id="UP000002297"/>
    </source>
</evidence>
<feature type="signal peptide" evidence="1">
    <location>
        <begin position="1"/>
        <end position="20"/>
    </location>
</feature>
<dbReference type="eggNOG" id="COG2067">
    <property type="taxonomic scope" value="Bacteria"/>
</dbReference>
<dbReference type="GeneID" id="89452636"/>
<keyword evidence="1" id="KW-0732">Signal</keyword>
<dbReference type="AlphaFoldDB" id="A3U6R6"/>
<feature type="chain" id="PRO_5002660486" evidence="1">
    <location>
        <begin position="21"/>
        <end position="417"/>
    </location>
</feature>
<proteinExistence type="predicted"/>
<dbReference type="RefSeq" id="WP_013186609.1">
    <property type="nucleotide sequence ID" value="NC_014230.1"/>
</dbReference>
<dbReference type="HOGENOM" id="CLU_047829_0_0_10"/>
<sequence length="417" mass="45902">MIKRFVVIVALLGIVLTANAQEGTSSPYSFYGIGLTKFRGTAEQRGMAGLGAYSDSIHINLQNPASFAKLRLTAYSVGASHQSLSLENANASESASHTTFDYLALGFPAGRLGFGLSVYPSTTVGYNIKPDNGESLSSSDQFTGRGGLNKVALSTAYKVTDNFNIGVDFQYNFGNIQNKSIRFQDDIQFGTREINRSDFLGFSFKVGAIYDTKLTENLDLTATATYMPSTTINVENFRELATVIVGNSGQELVADRQDIELEDSDFKNPSEISLGLGIGKANKWYAGLEYVNSQKSNFNNRSFNNEDVIFDDASKFKVGGFYIPKYNDLTSYLNRIVYRLGARYEETGLNLRGEDINEFGISFGVGIPAGRLFTNANLSFEYGQRGTTDAGLIKESFYNIIIGLSLNDKWFEKTKFN</sequence>
<accession>A3U6R6</accession>
<evidence type="ECO:0000313" key="2">
    <source>
        <dbReference type="EMBL" id="EAP87933.1"/>
    </source>
</evidence>
<dbReference type="Proteomes" id="UP000002297">
    <property type="component" value="Chromosome"/>
</dbReference>
<dbReference type="KEGG" id="cat:CA2559_04220"/>
<evidence type="ECO:0000256" key="1">
    <source>
        <dbReference type="SAM" id="SignalP"/>
    </source>
</evidence>
<dbReference type="SUPFAM" id="SSF56935">
    <property type="entry name" value="Porins"/>
    <property type="match status" value="1"/>
</dbReference>